<sequence>MLTHPAASLLGNLFRSTVLGATSIFEADDPTTARLRPSLVSTRSKCPIARQCLRPAQLPATYEKSQLQRRLARNQCYDGKYIPTATQVSLDGVCCRPSRLPRCKLAIDCLRTSVARPKTLFRGGRRKVVQPAVNLSSKGEPGRSLQCPLLLMLIQQSRCRPMPARCPLRL</sequence>
<name>A0ABR1MWU0_9PEZI</name>
<gene>
    <name evidence="1" type="ORF">JOL62DRAFT_316136</name>
</gene>
<accession>A0ABR1MWU0</accession>
<evidence type="ECO:0000313" key="1">
    <source>
        <dbReference type="EMBL" id="KAK7606913.1"/>
    </source>
</evidence>
<dbReference type="EMBL" id="JBBPBF010000041">
    <property type="protein sequence ID" value="KAK7606913.1"/>
    <property type="molecule type" value="Genomic_DNA"/>
</dbReference>
<comment type="caution">
    <text evidence="1">The sequence shown here is derived from an EMBL/GenBank/DDBJ whole genome shotgun (WGS) entry which is preliminary data.</text>
</comment>
<reference evidence="1 2" key="1">
    <citation type="submission" date="2024-04" db="EMBL/GenBank/DDBJ databases">
        <title>Phyllosticta paracitricarpa is synonymous to the EU quarantine fungus P. citricarpa based on phylogenomic analyses.</title>
        <authorList>
            <consortium name="Lawrence Berkeley National Laboratory"/>
            <person name="Van ingen-buijs V.A."/>
            <person name="Van westerhoven A.C."/>
            <person name="Haridas S."/>
            <person name="Skiadas P."/>
            <person name="Martin F."/>
            <person name="Groenewald J.Z."/>
            <person name="Crous P.W."/>
            <person name="Seidl M.F."/>
        </authorList>
    </citation>
    <scope>NUCLEOTIDE SEQUENCE [LARGE SCALE GENOMIC DNA]</scope>
    <source>
        <strain evidence="1 2">CBS 141358</strain>
    </source>
</reference>
<proteinExistence type="predicted"/>
<protein>
    <submittedName>
        <fullName evidence="1">Uncharacterized protein</fullName>
    </submittedName>
</protein>
<dbReference type="Proteomes" id="UP001367316">
    <property type="component" value="Unassembled WGS sequence"/>
</dbReference>
<evidence type="ECO:0000313" key="2">
    <source>
        <dbReference type="Proteomes" id="UP001367316"/>
    </source>
</evidence>
<keyword evidence="2" id="KW-1185">Reference proteome</keyword>
<organism evidence="1 2">
    <name type="scientific">Phyllosticta paracitricarpa</name>
    <dbReference type="NCBI Taxonomy" id="2016321"/>
    <lineage>
        <taxon>Eukaryota</taxon>
        <taxon>Fungi</taxon>
        <taxon>Dikarya</taxon>
        <taxon>Ascomycota</taxon>
        <taxon>Pezizomycotina</taxon>
        <taxon>Dothideomycetes</taxon>
        <taxon>Dothideomycetes incertae sedis</taxon>
        <taxon>Botryosphaeriales</taxon>
        <taxon>Phyllostictaceae</taxon>
        <taxon>Phyllosticta</taxon>
    </lineage>
</organism>